<evidence type="ECO:0000256" key="1">
    <source>
        <dbReference type="ARBA" id="ARBA00004123"/>
    </source>
</evidence>
<feature type="compositionally biased region" description="Basic and acidic residues" evidence="4">
    <location>
        <begin position="589"/>
        <end position="606"/>
    </location>
</feature>
<sequence length="1429" mass="154911">MSSTPSTPARSALASSTVSSPAMNTSKSPIELTPRSKVKAMLAAAGMSDDSEDELSAKPSNGPSNPAEPVAKPAAAASKPVQDGAPSDSEDEDIVPVKRPVGRMAARMLAQNQNAQSEGSEEQDGNAYQRVRKMLMSAKDKQKESSSKPSSASDADSSSGEDMPFSRPAQARRLARKASKSPKPAEPASRASSPGLFVSPSKPSPAKSVASLDNDSNSDSDMSDFKPKSRLEELVAQKKAERKAKEALEKKEREENRRKAKAAARKSREIDLELNGSETDSNDEEGVAEKLTQQSRPTRKAGKKAREEMNRETQRLYRNMQLAHQAKTKKKYTTQDLFKKFNFGQPKGSAEDPVELASSDVDQTQKETPPTSPPSADEAEKKTAQQQDLDSNGFPEDTVVDIGQRDVTDVDLSGLQKIPPQSKINKGKGRAVSPSSEIPLQVAPEQTVKPAAPAPVQEKKTRTFRVVLPQRPAAGASDDDDDLEIVRDTRFPVFDNLPARQAKEPKHLLTLRHLAHLTSPTKSRQTNKNSMGPTELQAVLQRRAREQAKAEKDEKIAELRAKGIMVQTEEEREKDQLELENLLEKARKEAEELAKKEKEEAKKNGEEDGDALPDSEDDESYVEGGSDAEGAEEDEELELSGSEDEEDEHADGEGLIDNEAGEDDDEEMADEDDVAAHPEIEAAEDDVESENEDAAPARRATAARNRKRVVDDEDEEESEAKAAEQQPQPEPSQDEAMAAFGFANNAAPVGLSQMFAGTMAELGSEPTDQQAQPSSAQDETMAAFGFANNAASVGLSQMFAGTMADMNSQAEMPVAGSTQQDSLDFLRNIPVSTLPEFADNFAGPSQDSVIRDSQPEESQAESGSNDINIGISQFPSQPQDLDTQMSDIPEPTQDGGFAVSRTPGRFNRTPLPSSSQKTVDTVILEDGTPESPIVQRKKGRLQRRREIIATSMSDVEEDTEAKEDGAVSDEDFAISADAFDVMRKGAKKAKKVDAFNKKKSAAKEMVEEQAEESEDEYAGLGGASDDESGGEMDEELKDMIDETKVKVNEREIAAFHADKERAEDEKRIDRLYKDITSGNLRRKRGGDFDSLDDSDDEAAERRARKQREFARMRKALLADENIGKIAENPKKLAFLRAIEDHDDDDFDFFDRDSTGPDESQSQSIPDSQEAAQQENTAVDQDGASAAAGQANPLKRKSPATESNDENRPPARQRRTAAAADRKPTTLAEIRENVSFLIDEPLVRETQYSASEDEGEGDDGGEQQQTKAIARASFTERRTTTTVVDRLTLSRSASAASSTFTTTTEQQPAPAGKPLAFAAGNKPAGHGFRVPALLRRATSNLSNASSTTTTTTTTTNSNHNATAAGAAAAEAGGLRRGGSKKSNIHYQAREAERKKAVEAVDARREEGLRKKVVKGRGRSVLGVLGGGGFE</sequence>
<feature type="compositionally biased region" description="Low complexity" evidence="4">
    <location>
        <begin position="1261"/>
        <end position="1272"/>
    </location>
</feature>
<feature type="compositionally biased region" description="Low complexity" evidence="4">
    <location>
        <begin position="1177"/>
        <end position="1190"/>
    </location>
</feature>
<comment type="subcellular location">
    <subcellularLocation>
        <location evidence="1">Nucleus</location>
    </subcellularLocation>
</comment>
<dbReference type="GO" id="GO:0007095">
    <property type="term" value="P:mitotic G2 DNA damage checkpoint signaling"/>
    <property type="evidence" value="ECO:0007669"/>
    <property type="project" value="TreeGrafter"/>
</dbReference>
<evidence type="ECO:0000313" key="6">
    <source>
        <dbReference type="EMBL" id="KAK0625699.1"/>
    </source>
</evidence>
<dbReference type="EMBL" id="JAUJDW010000136">
    <property type="protein sequence ID" value="KAK0625699.1"/>
    <property type="molecule type" value="Genomic_DNA"/>
</dbReference>
<keyword evidence="2" id="KW-0597">Phosphoprotein</keyword>
<dbReference type="Pfam" id="PF09444">
    <property type="entry name" value="MRC1"/>
    <property type="match status" value="1"/>
</dbReference>
<keyword evidence="3" id="KW-0539">Nucleus</keyword>
<feature type="compositionally biased region" description="Acidic residues" evidence="4">
    <location>
        <begin position="954"/>
        <end position="967"/>
    </location>
</feature>
<dbReference type="GO" id="GO:0005634">
    <property type="term" value="C:nucleus"/>
    <property type="evidence" value="ECO:0007669"/>
    <property type="project" value="UniProtKB-SubCell"/>
</dbReference>
<feature type="region of interest" description="Disordered" evidence="4">
    <location>
        <begin position="1079"/>
        <end position="1105"/>
    </location>
</feature>
<dbReference type="PANTHER" id="PTHR14396">
    <property type="entry name" value="CLASPIN"/>
    <property type="match status" value="1"/>
</dbReference>
<proteinExistence type="predicted"/>
<dbReference type="Proteomes" id="UP001175001">
    <property type="component" value="Unassembled WGS sequence"/>
</dbReference>
<feature type="compositionally biased region" description="Acidic residues" evidence="4">
    <location>
        <begin position="1007"/>
        <end position="1017"/>
    </location>
</feature>
<keyword evidence="7" id="KW-1185">Reference proteome</keyword>
<feature type="compositionally biased region" description="Basic and acidic residues" evidence="4">
    <location>
        <begin position="997"/>
        <end position="1006"/>
    </location>
</feature>
<feature type="domain" description="DNA replication checkpoint mediator MRC1" evidence="5">
    <location>
        <begin position="998"/>
        <end position="1136"/>
    </location>
</feature>
<feature type="compositionally biased region" description="Low complexity" evidence="4">
    <location>
        <begin position="147"/>
        <end position="162"/>
    </location>
</feature>
<feature type="region of interest" description="Disordered" evidence="4">
    <location>
        <begin position="1"/>
        <end position="313"/>
    </location>
</feature>
<feature type="region of interest" description="Disordered" evidence="4">
    <location>
        <begin position="1145"/>
        <end position="1280"/>
    </location>
</feature>
<feature type="region of interest" description="Disordered" evidence="4">
    <location>
        <begin position="948"/>
        <end position="967"/>
    </location>
</feature>
<feature type="compositionally biased region" description="Basic and acidic residues" evidence="4">
    <location>
        <begin position="304"/>
        <end position="313"/>
    </location>
</feature>
<feature type="region of interest" description="Disordered" evidence="4">
    <location>
        <begin position="515"/>
        <end position="554"/>
    </location>
</feature>
<dbReference type="GO" id="GO:0033314">
    <property type="term" value="P:mitotic DNA replication checkpoint signaling"/>
    <property type="evidence" value="ECO:0007669"/>
    <property type="project" value="TreeGrafter"/>
</dbReference>
<evidence type="ECO:0000256" key="4">
    <source>
        <dbReference type="SAM" id="MobiDB-lite"/>
    </source>
</evidence>
<dbReference type="InterPro" id="IPR018564">
    <property type="entry name" value="Repl_chkpnt_MRC1_dom"/>
</dbReference>
<feature type="compositionally biased region" description="Polar residues" evidence="4">
    <location>
        <begin position="519"/>
        <end position="532"/>
    </location>
</feature>
<feature type="compositionally biased region" description="Acidic residues" evidence="4">
    <location>
        <begin position="607"/>
        <end position="621"/>
    </location>
</feature>
<feature type="compositionally biased region" description="Acidic residues" evidence="4">
    <location>
        <begin position="1250"/>
        <end position="1260"/>
    </location>
</feature>
<feature type="compositionally biased region" description="Polar residues" evidence="4">
    <location>
        <begin position="856"/>
        <end position="886"/>
    </location>
</feature>
<feature type="compositionally biased region" description="Basic and acidic residues" evidence="4">
    <location>
        <begin position="543"/>
        <end position="554"/>
    </location>
</feature>
<protein>
    <recommendedName>
        <fullName evidence="5">DNA replication checkpoint mediator MRC1 domain-containing protein</fullName>
    </recommendedName>
</protein>
<evidence type="ECO:0000259" key="5">
    <source>
        <dbReference type="Pfam" id="PF09444"/>
    </source>
</evidence>
<feature type="compositionally biased region" description="Low complexity" evidence="4">
    <location>
        <begin position="198"/>
        <end position="215"/>
    </location>
</feature>
<feature type="compositionally biased region" description="Polar residues" evidence="4">
    <location>
        <begin position="1156"/>
        <end position="1176"/>
    </location>
</feature>
<dbReference type="PANTHER" id="PTHR14396:SF10">
    <property type="entry name" value="CLASPIN"/>
    <property type="match status" value="1"/>
</dbReference>
<feature type="compositionally biased region" description="Acidic residues" evidence="4">
    <location>
        <begin position="1089"/>
        <end position="1098"/>
    </location>
</feature>
<feature type="region of interest" description="Disordered" evidence="4">
    <location>
        <begin position="1338"/>
        <end position="1358"/>
    </location>
</feature>
<feature type="compositionally biased region" description="Polar residues" evidence="4">
    <location>
        <begin position="766"/>
        <end position="778"/>
    </location>
</feature>
<feature type="compositionally biased region" description="Basic and acidic residues" evidence="4">
    <location>
        <begin position="1219"/>
        <end position="1231"/>
    </location>
</feature>
<comment type="caution">
    <text evidence="6">The sequence shown here is derived from an EMBL/GenBank/DDBJ whole genome shotgun (WGS) entry which is preliminary data.</text>
</comment>
<accession>A0AA40C5R6</accession>
<evidence type="ECO:0000313" key="7">
    <source>
        <dbReference type="Proteomes" id="UP001175001"/>
    </source>
</evidence>
<feature type="compositionally biased region" description="Acidic residues" evidence="4">
    <location>
        <begin position="629"/>
        <end position="673"/>
    </location>
</feature>
<feature type="compositionally biased region" description="Basic and acidic residues" evidence="4">
    <location>
        <begin position="223"/>
        <end position="257"/>
    </location>
</feature>
<dbReference type="GO" id="GO:0010997">
    <property type="term" value="F:anaphase-promoting complex binding"/>
    <property type="evidence" value="ECO:0007669"/>
    <property type="project" value="TreeGrafter"/>
</dbReference>
<evidence type="ECO:0000256" key="2">
    <source>
        <dbReference type="ARBA" id="ARBA00022553"/>
    </source>
</evidence>
<feature type="region of interest" description="Disordered" evidence="4">
    <location>
        <begin position="997"/>
        <end position="1041"/>
    </location>
</feature>
<feature type="compositionally biased region" description="Low complexity" evidence="4">
    <location>
        <begin position="1292"/>
        <end position="1303"/>
    </location>
</feature>
<feature type="compositionally biased region" description="Polar residues" evidence="4">
    <location>
        <begin position="360"/>
        <end position="369"/>
    </location>
</feature>
<name>A0AA40C5R6_9PEZI</name>
<evidence type="ECO:0000256" key="3">
    <source>
        <dbReference type="ARBA" id="ARBA00023242"/>
    </source>
</evidence>
<feature type="compositionally biased region" description="Low complexity" evidence="4">
    <location>
        <begin position="67"/>
        <end position="81"/>
    </location>
</feature>
<feature type="region of interest" description="Disordered" evidence="4">
    <location>
        <begin position="1292"/>
        <end position="1322"/>
    </location>
</feature>
<gene>
    <name evidence="6" type="ORF">DIS24_g10980</name>
</gene>
<feature type="compositionally biased region" description="Acidic residues" evidence="4">
    <location>
        <begin position="1024"/>
        <end position="1036"/>
    </location>
</feature>
<feature type="compositionally biased region" description="Acidic residues" evidence="4">
    <location>
        <begin position="681"/>
        <end position="693"/>
    </location>
</feature>
<feature type="region of interest" description="Disordered" evidence="4">
    <location>
        <begin position="757"/>
        <end position="780"/>
    </location>
</feature>
<feature type="region of interest" description="Disordered" evidence="4">
    <location>
        <begin position="589"/>
        <end position="741"/>
    </location>
</feature>
<organism evidence="6 7">
    <name type="scientific">Lasiodiplodia hormozganensis</name>
    <dbReference type="NCBI Taxonomy" id="869390"/>
    <lineage>
        <taxon>Eukaryota</taxon>
        <taxon>Fungi</taxon>
        <taxon>Dikarya</taxon>
        <taxon>Ascomycota</taxon>
        <taxon>Pezizomycotina</taxon>
        <taxon>Dothideomycetes</taxon>
        <taxon>Dothideomycetes incertae sedis</taxon>
        <taxon>Botryosphaeriales</taxon>
        <taxon>Botryosphaeriaceae</taxon>
        <taxon>Lasiodiplodia</taxon>
    </lineage>
</organism>
<feature type="region of interest" description="Disordered" evidence="4">
    <location>
        <begin position="342"/>
        <end position="481"/>
    </location>
</feature>
<feature type="region of interest" description="Disordered" evidence="4">
    <location>
        <begin position="836"/>
        <end position="918"/>
    </location>
</feature>
<feature type="compositionally biased region" description="Polar residues" evidence="4">
    <location>
        <begin position="1"/>
        <end position="28"/>
    </location>
</feature>
<dbReference type="InterPro" id="IPR024146">
    <property type="entry name" value="Claspin"/>
</dbReference>
<reference evidence="6" key="1">
    <citation type="submission" date="2023-06" db="EMBL/GenBank/DDBJ databases">
        <title>Multi-omics analyses reveal the molecular pathogenesis toolkit of Lasiodiplodia hormozganensis, a cross-kingdom pathogen.</title>
        <authorList>
            <person name="Felix C."/>
            <person name="Meneses R."/>
            <person name="Goncalves M.F.M."/>
            <person name="Tilleman L."/>
            <person name="Duarte A.S."/>
            <person name="Jorrin-Novo J.V."/>
            <person name="Van De Peer Y."/>
            <person name="Deforce D."/>
            <person name="Van Nieuwerburgh F."/>
            <person name="Esteves A.C."/>
            <person name="Alves A."/>
        </authorList>
    </citation>
    <scope>NUCLEOTIDE SEQUENCE</scope>
    <source>
        <strain evidence="6">CBS 339.90</strain>
    </source>
</reference>